<comment type="caution">
    <text evidence="1">The sequence shown here is derived from an EMBL/GenBank/DDBJ whole genome shotgun (WGS) entry which is preliminary data.</text>
</comment>
<accession>A0ABX1SKN0</accession>
<sequence>MLERDGTADVDLRATALAGWIRLCEGDAAAAGAYRAACRELARDDRAADPARTGTSTRWST</sequence>
<organism evidence="1 2">
    <name type="scientific">Pseudonocardia acidicola</name>
    <dbReference type="NCBI Taxonomy" id="2724939"/>
    <lineage>
        <taxon>Bacteria</taxon>
        <taxon>Bacillati</taxon>
        <taxon>Actinomycetota</taxon>
        <taxon>Actinomycetes</taxon>
        <taxon>Pseudonocardiales</taxon>
        <taxon>Pseudonocardiaceae</taxon>
        <taxon>Pseudonocardia</taxon>
    </lineage>
</organism>
<evidence type="ECO:0008006" key="3">
    <source>
        <dbReference type="Google" id="ProtNLM"/>
    </source>
</evidence>
<protein>
    <recommendedName>
        <fullName evidence="3">Bacterial transcriptional activator domain-containing protein</fullName>
    </recommendedName>
</protein>
<reference evidence="1 2" key="1">
    <citation type="submission" date="2020-04" db="EMBL/GenBank/DDBJ databases">
        <authorList>
            <person name="Klaysubun C."/>
            <person name="Duangmal K."/>
            <person name="Lipun K."/>
        </authorList>
    </citation>
    <scope>NUCLEOTIDE SEQUENCE [LARGE SCALE GENOMIC DNA]</scope>
    <source>
        <strain evidence="1 2">K10HN5</strain>
    </source>
</reference>
<evidence type="ECO:0000313" key="1">
    <source>
        <dbReference type="EMBL" id="NMI02111.1"/>
    </source>
</evidence>
<dbReference type="RefSeq" id="WP_169385615.1">
    <property type="nucleotide sequence ID" value="NZ_JAAXLA010000122.1"/>
</dbReference>
<dbReference type="EMBL" id="JAAXLA010000122">
    <property type="protein sequence ID" value="NMI02111.1"/>
    <property type="molecule type" value="Genomic_DNA"/>
</dbReference>
<proteinExistence type="predicted"/>
<gene>
    <name evidence="1" type="ORF">HF526_33185</name>
</gene>
<evidence type="ECO:0000313" key="2">
    <source>
        <dbReference type="Proteomes" id="UP000820669"/>
    </source>
</evidence>
<dbReference type="Proteomes" id="UP000820669">
    <property type="component" value="Unassembled WGS sequence"/>
</dbReference>
<name>A0ABX1SKN0_9PSEU</name>
<keyword evidence="2" id="KW-1185">Reference proteome</keyword>